<gene>
    <name evidence="2" type="ORF">DR999_PMT08878</name>
</gene>
<dbReference type="AlphaFoldDB" id="A0A4D9EL24"/>
<proteinExistence type="predicted"/>
<dbReference type="EMBL" id="QXTE01000071">
    <property type="protein sequence ID" value="TFK08208.1"/>
    <property type="molecule type" value="Genomic_DNA"/>
</dbReference>
<accession>A0A4D9EL24</accession>
<name>A0A4D9EL24_9SAUR</name>
<evidence type="ECO:0000256" key="1">
    <source>
        <dbReference type="SAM" id="MobiDB-lite"/>
    </source>
</evidence>
<dbReference type="Proteomes" id="UP000297703">
    <property type="component" value="Unassembled WGS sequence"/>
</dbReference>
<comment type="caution">
    <text evidence="2">The sequence shown here is derived from an EMBL/GenBank/DDBJ whole genome shotgun (WGS) entry which is preliminary data.</text>
</comment>
<reference evidence="2 3" key="2">
    <citation type="submission" date="2019-04" db="EMBL/GenBank/DDBJ databases">
        <title>The genome sequence of big-headed turtle.</title>
        <authorList>
            <person name="Gong S."/>
        </authorList>
    </citation>
    <scope>NUCLEOTIDE SEQUENCE [LARGE SCALE GENOMIC DNA]</scope>
    <source>
        <strain evidence="2">DO16091913</strain>
        <tissue evidence="2">Muscle</tissue>
    </source>
</reference>
<organism evidence="2 3">
    <name type="scientific">Platysternon megacephalum</name>
    <name type="common">big-headed turtle</name>
    <dbReference type="NCBI Taxonomy" id="55544"/>
    <lineage>
        <taxon>Eukaryota</taxon>
        <taxon>Metazoa</taxon>
        <taxon>Chordata</taxon>
        <taxon>Craniata</taxon>
        <taxon>Vertebrata</taxon>
        <taxon>Euteleostomi</taxon>
        <taxon>Archelosauria</taxon>
        <taxon>Testudinata</taxon>
        <taxon>Testudines</taxon>
        <taxon>Cryptodira</taxon>
        <taxon>Durocryptodira</taxon>
        <taxon>Testudinoidea</taxon>
        <taxon>Platysternidae</taxon>
        <taxon>Platysternon</taxon>
    </lineage>
</organism>
<sequence>MCVSLLQTDDCQEQYLCYVPNVLHNHTNSQRSSSCDPTAFQVLLNAGHSKTEDCYEVGELRNCNPAGKTELIGKSEHRRRLGITSQTETSVDIDTKETTATPARISSRKGGLSWQ</sequence>
<keyword evidence="3" id="KW-1185">Reference proteome</keyword>
<evidence type="ECO:0000313" key="2">
    <source>
        <dbReference type="EMBL" id="TFK08208.1"/>
    </source>
</evidence>
<feature type="compositionally biased region" description="Polar residues" evidence="1">
    <location>
        <begin position="83"/>
        <end position="92"/>
    </location>
</feature>
<feature type="region of interest" description="Disordered" evidence="1">
    <location>
        <begin position="74"/>
        <end position="115"/>
    </location>
</feature>
<reference evidence="2 3" key="1">
    <citation type="submission" date="2019-04" db="EMBL/GenBank/DDBJ databases">
        <title>Draft genome of the big-headed turtle Platysternon megacephalum.</title>
        <authorList>
            <person name="Gong S."/>
        </authorList>
    </citation>
    <scope>NUCLEOTIDE SEQUENCE [LARGE SCALE GENOMIC DNA]</scope>
    <source>
        <strain evidence="2">DO16091913</strain>
        <tissue evidence="2">Muscle</tissue>
    </source>
</reference>
<evidence type="ECO:0000313" key="3">
    <source>
        <dbReference type="Proteomes" id="UP000297703"/>
    </source>
</evidence>
<protein>
    <submittedName>
        <fullName evidence="2">Calcium-regulated heat stable protein 1</fullName>
    </submittedName>
</protein>